<dbReference type="RefSeq" id="WP_148636304.1">
    <property type="nucleotide sequence ID" value="NZ_VSLA01000002.1"/>
</dbReference>
<evidence type="ECO:0000313" key="3">
    <source>
        <dbReference type="Proteomes" id="UP000322619"/>
    </source>
</evidence>
<dbReference type="PANTHER" id="PTHR37835">
    <property type="entry name" value="ALPHA-CLOSTRIPAIN"/>
    <property type="match status" value="1"/>
</dbReference>
<dbReference type="EMBL" id="VSLA01000002">
    <property type="protein sequence ID" value="TYC88153.1"/>
    <property type="molecule type" value="Genomic_DNA"/>
</dbReference>
<dbReference type="PROSITE" id="PS51257">
    <property type="entry name" value="PROKAR_LIPOPROTEIN"/>
    <property type="match status" value="1"/>
</dbReference>
<dbReference type="AlphaFoldDB" id="A0A5D0WVL0"/>
<organism evidence="2 3">
    <name type="scientific">Acetobacterium wieringae</name>
    <dbReference type="NCBI Taxonomy" id="52694"/>
    <lineage>
        <taxon>Bacteria</taxon>
        <taxon>Bacillati</taxon>
        <taxon>Bacillota</taxon>
        <taxon>Clostridia</taxon>
        <taxon>Eubacteriales</taxon>
        <taxon>Eubacteriaceae</taxon>
        <taxon>Acetobacterium</taxon>
    </lineage>
</organism>
<reference evidence="2 3" key="1">
    <citation type="submission" date="2019-08" db="EMBL/GenBank/DDBJ databases">
        <title>Isolation and enrichment of carboxydotrophic bacteria from anaerobic sludge for the production of bio-based chemicals from syngas.</title>
        <authorList>
            <person name="Antares A.L."/>
            <person name="Moreira J."/>
            <person name="Diender M."/>
            <person name="Parshina S.N."/>
            <person name="Stams A.J.M."/>
            <person name="Alves M."/>
            <person name="Alves J.I."/>
            <person name="Sousa D.Z."/>
        </authorList>
    </citation>
    <scope>NUCLEOTIDE SEQUENCE [LARGE SCALE GENOMIC DNA]</scope>
    <source>
        <strain evidence="2 3">JM</strain>
    </source>
</reference>
<protein>
    <submittedName>
        <fullName evidence="2">Clostripain family protein</fullName>
    </submittedName>
</protein>
<keyword evidence="1" id="KW-0732">Signal</keyword>
<feature type="signal peptide" evidence="1">
    <location>
        <begin position="1"/>
        <end position="22"/>
    </location>
</feature>
<proteinExistence type="predicted"/>
<dbReference type="Pfam" id="PF03415">
    <property type="entry name" value="Peptidase_C11"/>
    <property type="match status" value="1"/>
</dbReference>
<dbReference type="PANTHER" id="PTHR37835:SF1">
    <property type="entry name" value="ALPHA-CLOSTRIPAIN"/>
    <property type="match status" value="1"/>
</dbReference>
<accession>A0A5D0WVL0</accession>
<name>A0A5D0WVL0_9FIRM</name>
<dbReference type="Gene3D" id="3.40.50.11970">
    <property type="match status" value="1"/>
</dbReference>
<gene>
    <name evidence="2" type="ORF">FXB42_00635</name>
</gene>
<dbReference type="InterPro" id="IPR005077">
    <property type="entry name" value="Peptidase_C11"/>
</dbReference>
<evidence type="ECO:0000313" key="2">
    <source>
        <dbReference type="EMBL" id="TYC88153.1"/>
    </source>
</evidence>
<evidence type="ECO:0000256" key="1">
    <source>
        <dbReference type="SAM" id="SignalP"/>
    </source>
</evidence>
<comment type="caution">
    <text evidence="2">The sequence shown here is derived from an EMBL/GenBank/DDBJ whole genome shotgun (WGS) entry which is preliminary data.</text>
</comment>
<sequence>MKKRLMAFLIVFAMVLSLTACSDDGGSVGTHKNSGLDTSLNRSTDMQVSSSGDLTIQRLTRSETKKMGARGTWTIFVYMCGSDLESESGLATMDLQEMIDATQSDQIKFVVQTGGANAWDNDLVDDSLTQRFVIENQNMEQIQEEDGANMGSAQTLAEFLNWGVSAYPAEKMGLIFWNHGGGSITGVCFDEQNESDSLSLLEVENALTSVYPNMTDSFEFIGFDACLMGTVETGNMLAPHARYMVASEELEPGYGWDYTAMGSFISSNPAASGAELGKVIVDSFYAACVAIDSQNEATLSCIDLSKIDELVYAFNDVAKEMYNATTNTDVLSKMIKGITTAQNYGGNNKSEGYTNMVDLGSVLKNLTGNVAGADQALAALQDCVVYMKNGSDKADSHGLAIYYPLAIQGSEELSIFKDICVSPYYMSFVDKMAYGSDTNGDFGGYSDTDWFGENSLYWSSGYNEAAGSEYWSDLDQTDTEAYNFSEDESAVSFSSQPAINANGMYGFTISADTLDYVDAVYCDVFMDAGDGETLIELGLDDNITADWNTGKFEDNFNGYWVSLPDGQPLATYIVEQGDTYNIYTSPVMLNGVETNLRIKIDFASDGNYTITIIGAWDGIDAVTGQSAKEITKLKKGDLITPVYYSYSMKTDEEGVYEGEAYTFNNDPVIYEEPLAVGDYYYSFQIDDIFGSSLYTDFEIFTVDANGEIYFNQ</sequence>
<dbReference type="Proteomes" id="UP000322619">
    <property type="component" value="Unassembled WGS sequence"/>
</dbReference>
<feature type="chain" id="PRO_5023024526" evidence="1">
    <location>
        <begin position="23"/>
        <end position="712"/>
    </location>
</feature>